<dbReference type="SUPFAM" id="SSF52833">
    <property type="entry name" value="Thioredoxin-like"/>
    <property type="match status" value="1"/>
</dbReference>
<evidence type="ECO:0000259" key="2">
    <source>
        <dbReference type="PROSITE" id="PS50404"/>
    </source>
</evidence>
<feature type="domain" description="GST C-terminal" evidence="3">
    <location>
        <begin position="86"/>
        <end position="212"/>
    </location>
</feature>
<dbReference type="Pfam" id="PF13417">
    <property type="entry name" value="GST_N_3"/>
    <property type="match status" value="1"/>
</dbReference>
<dbReference type="Proteomes" id="UP000007150">
    <property type="component" value="Chromosome 1"/>
</dbReference>
<dbReference type="RefSeq" id="WP_013846406.1">
    <property type="nucleotide sequence ID" value="NC_015593.1"/>
</dbReference>
<dbReference type="Gene3D" id="3.40.30.10">
    <property type="entry name" value="Glutaredoxin"/>
    <property type="match status" value="1"/>
</dbReference>
<dbReference type="InterPro" id="IPR036282">
    <property type="entry name" value="Glutathione-S-Trfase_C_sf"/>
</dbReference>
<accession>F6EWX7</accession>
<evidence type="ECO:0000313" key="5">
    <source>
        <dbReference type="Proteomes" id="UP000007150"/>
    </source>
</evidence>
<dbReference type="CDD" id="cd03191">
    <property type="entry name" value="GST_C_Zeta"/>
    <property type="match status" value="1"/>
</dbReference>
<dbReference type="EMBL" id="CP002798">
    <property type="protein sequence ID" value="AEG48140.1"/>
    <property type="molecule type" value="Genomic_DNA"/>
</dbReference>
<dbReference type="EC" id="5.2.1.2" evidence="4"/>
<dbReference type="GO" id="GO:0006749">
    <property type="term" value="P:glutathione metabolic process"/>
    <property type="evidence" value="ECO:0007669"/>
    <property type="project" value="TreeGrafter"/>
</dbReference>
<dbReference type="HOGENOM" id="CLU_011226_20_1_5"/>
<dbReference type="Pfam" id="PF13410">
    <property type="entry name" value="GST_C_2"/>
    <property type="match status" value="1"/>
</dbReference>
<dbReference type="InterPro" id="IPR005955">
    <property type="entry name" value="GST_Zeta"/>
</dbReference>
<dbReference type="KEGG" id="sch:Sphch_0443"/>
<evidence type="ECO:0000313" key="4">
    <source>
        <dbReference type="EMBL" id="AEG48140.1"/>
    </source>
</evidence>
<dbReference type="SUPFAM" id="SSF47616">
    <property type="entry name" value="GST C-terminal domain-like"/>
    <property type="match status" value="1"/>
</dbReference>
<feature type="domain" description="GST N-terminal" evidence="2">
    <location>
        <begin position="1"/>
        <end position="81"/>
    </location>
</feature>
<protein>
    <submittedName>
        <fullName evidence="4">Maleylacetoacetate isomerase</fullName>
        <ecNumber evidence="4">5.2.1.2</ecNumber>
    </submittedName>
</protein>
<dbReference type="PROSITE" id="PS50404">
    <property type="entry name" value="GST_NTER"/>
    <property type="match status" value="1"/>
</dbReference>
<dbReference type="InterPro" id="IPR010987">
    <property type="entry name" value="Glutathione-S-Trfase_C-like"/>
</dbReference>
<dbReference type="InterPro" id="IPR034330">
    <property type="entry name" value="GST_Zeta_C"/>
</dbReference>
<dbReference type="Gene3D" id="1.20.1050.10">
    <property type="match status" value="1"/>
</dbReference>
<dbReference type="GO" id="GO:0005737">
    <property type="term" value="C:cytoplasm"/>
    <property type="evidence" value="ECO:0007669"/>
    <property type="project" value="InterPro"/>
</dbReference>
<dbReference type="PROSITE" id="PS50405">
    <property type="entry name" value="GST_CTER"/>
    <property type="match status" value="1"/>
</dbReference>
<gene>
    <name evidence="4" type="ORF">Sphch_0443</name>
</gene>
<dbReference type="GO" id="GO:0006559">
    <property type="term" value="P:L-phenylalanine catabolic process"/>
    <property type="evidence" value="ECO:0007669"/>
    <property type="project" value="TreeGrafter"/>
</dbReference>
<dbReference type="SFLD" id="SFLDS00019">
    <property type="entry name" value="Glutathione_Transferase_(cytos"/>
    <property type="match status" value="1"/>
</dbReference>
<evidence type="ECO:0000259" key="3">
    <source>
        <dbReference type="PROSITE" id="PS50405"/>
    </source>
</evidence>
<comment type="similarity">
    <text evidence="1">Belongs to the GST superfamily. Zeta family.</text>
</comment>
<dbReference type="AlphaFoldDB" id="F6EWX7"/>
<dbReference type="SFLD" id="SFLDG00358">
    <property type="entry name" value="Main_(cytGST)"/>
    <property type="match status" value="1"/>
</dbReference>
<dbReference type="PANTHER" id="PTHR42673">
    <property type="entry name" value="MALEYLACETOACETATE ISOMERASE"/>
    <property type="match status" value="1"/>
</dbReference>
<evidence type="ECO:0000256" key="1">
    <source>
        <dbReference type="ARBA" id="ARBA00010007"/>
    </source>
</evidence>
<dbReference type="InterPro" id="IPR004045">
    <property type="entry name" value="Glutathione_S-Trfase_N"/>
</dbReference>
<keyword evidence="5" id="KW-1185">Reference proteome</keyword>
<proteinExistence type="inferred from homology"/>
<dbReference type="NCBIfam" id="TIGR01262">
    <property type="entry name" value="maiA"/>
    <property type="match status" value="1"/>
</dbReference>
<dbReference type="PANTHER" id="PTHR42673:SF4">
    <property type="entry name" value="MALEYLACETOACETATE ISOMERASE"/>
    <property type="match status" value="1"/>
</dbReference>
<organism evidence="4 5">
    <name type="scientific">Sphingobium chlorophenolicum L-1</name>
    <dbReference type="NCBI Taxonomy" id="690566"/>
    <lineage>
        <taxon>Bacteria</taxon>
        <taxon>Pseudomonadati</taxon>
        <taxon>Pseudomonadota</taxon>
        <taxon>Alphaproteobacteria</taxon>
        <taxon>Sphingomonadales</taxon>
        <taxon>Sphingomonadaceae</taxon>
        <taxon>Sphingobium</taxon>
    </lineage>
</organism>
<keyword evidence="4" id="KW-0413">Isomerase</keyword>
<dbReference type="GO" id="GO:0004364">
    <property type="term" value="F:glutathione transferase activity"/>
    <property type="evidence" value="ECO:0007669"/>
    <property type="project" value="TreeGrafter"/>
</dbReference>
<dbReference type="STRING" id="690566.Sphch_0443"/>
<dbReference type="InterPro" id="IPR036249">
    <property type="entry name" value="Thioredoxin-like_sf"/>
</dbReference>
<dbReference type="GO" id="GO:0016034">
    <property type="term" value="F:maleylacetoacetate isomerase activity"/>
    <property type="evidence" value="ECO:0007669"/>
    <property type="project" value="UniProtKB-EC"/>
</dbReference>
<sequence>MMRLHGYWRSTASYRVRIALNLKGVADEHVSHDLRLAAQRDPDYLALQPQGLVPMLESSEGTMIQSPAILEWVEETFPDPPLLPEGRGDRAMVRAMAAIIGCDVHPLNNLRVLNSLRHDCGMDQAAVNAWIARWIVAGFGALEPLIQQHGGAFAFGDSPTMADVYIVPQVYSAERFGVGLSPFPRLIAAAAAARALPAFAAADPAAQPDADPS</sequence>
<reference evidence="4 5" key="1">
    <citation type="submission" date="2011-05" db="EMBL/GenBank/DDBJ databases">
        <title>Complete sequence of chromosome 1 of Sphingobium chlorophenolicum L-1.</title>
        <authorList>
            <consortium name="US DOE Joint Genome Institute"/>
            <person name="Lucas S."/>
            <person name="Han J."/>
            <person name="Lapidus A."/>
            <person name="Cheng J.-F."/>
            <person name="Goodwin L."/>
            <person name="Pitluck S."/>
            <person name="Peters L."/>
            <person name="Daligault H."/>
            <person name="Han C."/>
            <person name="Tapia R."/>
            <person name="Land M."/>
            <person name="Hauser L."/>
            <person name="Kyrpides N."/>
            <person name="Ivanova N."/>
            <person name="Pagani I."/>
            <person name="Turner P."/>
            <person name="Copley S."/>
            <person name="Woyke T."/>
        </authorList>
    </citation>
    <scope>NUCLEOTIDE SEQUENCE [LARGE SCALE GENOMIC DNA]</scope>
    <source>
        <strain evidence="4 5">L-1</strain>
    </source>
</reference>
<dbReference type="InterPro" id="IPR040079">
    <property type="entry name" value="Glutathione_S-Trfase"/>
</dbReference>
<name>F6EWX7_SPHCR</name>